<dbReference type="InterPro" id="IPR018482">
    <property type="entry name" value="Znf-C4H2"/>
</dbReference>
<dbReference type="Proteomes" id="UP000007110">
    <property type="component" value="Unassembled WGS sequence"/>
</dbReference>
<evidence type="ECO:0000313" key="5">
    <source>
        <dbReference type="Proteomes" id="UP000007110"/>
    </source>
</evidence>
<feature type="domain" description="C4H2-type" evidence="3">
    <location>
        <begin position="187"/>
        <end position="229"/>
    </location>
</feature>
<dbReference type="Pfam" id="PF10146">
    <property type="entry name" value="zf-C4H2"/>
    <property type="match status" value="1"/>
</dbReference>
<evidence type="ECO:0000313" key="4">
    <source>
        <dbReference type="EnsemblMetazoa" id="XP_030850658"/>
    </source>
</evidence>
<organism evidence="4 5">
    <name type="scientific">Strongylocentrotus purpuratus</name>
    <name type="common">Purple sea urchin</name>
    <dbReference type="NCBI Taxonomy" id="7668"/>
    <lineage>
        <taxon>Eukaryota</taxon>
        <taxon>Metazoa</taxon>
        <taxon>Echinodermata</taxon>
        <taxon>Eleutherozoa</taxon>
        <taxon>Echinozoa</taxon>
        <taxon>Echinoidea</taxon>
        <taxon>Euechinoidea</taxon>
        <taxon>Echinacea</taxon>
        <taxon>Camarodonta</taxon>
        <taxon>Echinidea</taxon>
        <taxon>Strongylocentrotidae</taxon>
        <taxon>Strongylocentrotus</taxon>
    </lineage>
</organism>
<name>A0A7M7PG83_STRPU</name>
<protein>
    <recommendedName>
        <fullName evidence="3">C4H2-type domain-containing protein</fullName>
    </recommendedName>
</protein>
<feature type="region of interest" description="Disordered" evidence="2">
    <location>
        <begin position="210"/>
        <end position="230"/>
    </location>
</feature>
<feature type="compositionally biased region" description="Basic residues" evidence="2">
    <location>
        <begin position="214"/>
        <end position="230"/>
    </location>
</feature>
<dbReference type="GeneID" id="575413"/>
<dbReference type="PANTHER" id="PTHR31058">
    <property type="entry name" value="ZINC FINGER C4H2 DOMAIN-CONTAINING PROTEIN"/>
    <property type="match status" value="1"/>
</dbReference>
<dbReference type="CTD" id="55906"/>
<evidence type="ECO:0000256" key="2">
    <source>
        <dbReference type="SAM" id="MobiDB-lite"/>
    </source>
</evidence>
<dbReference type="AlphaFoldDB" id="A0A7M7PG83"/>
<dbReference type="RefSeq" id="XP_030850658.1">
    <property type="nucleotide sequence ID" value="XM_030994798.1"/>
</dbReference>
<dbReference type="PROSITE" id="PS51896">
    <property type="entry name" value="ZF_C4H2"/>
    <property type="match status" value="1"/>
</dbReference>
<feature type="region of interest" description="Disordered" evidence="2">
    <location>
        <begin position="159"/>
        <end position="195"/>
    </location>
</feature>
<feature type="coiled-coil region" evidence="1">
    <location>
        <begin position="16"/>
        <end position="60"/>
    </location>
</feature>
<dbReference type="PANTHER" id="PTHR31058:SF2">
    <property type="entry name" value="ZINC FINGER C4H2 DOMAIN-CONTAINING PROTEIN"/>
    <property type="match status" value="1"/>
</dbReference>
<dbReference type="RefSeq" id="XP_030850657.1">
    <property type="nucleotide sequence ID" value="XM_030994797.1"/>
</dbReference>
<sequence length="230" mass="26949">MIVFISVNLLVSRSQKVHLEKMKGRLLVDMQEAEKEEDRLKEYRHEMELLNQERLAHVEELRQIHSDINTIESVIKNTEGDRNKAFEAAWKMYQEYVCLKEQINAQRMSIGLDRIPELTEEDRRLDPDLLRKRRAEWHDIEKRDPPSPLIPTCTLPLPLEPPPPFQMPGTSHSKEMNGPPPPPPFKQQPPPMKNCLSCHQQIHRNAPICPLCKAKSRSRNPKKTKRKHEQ</sequence>
<evidence type="ECO:0000256" key="1">
    <source>
        <dbReference type="SAM" id="Coils"/>
    </source>
</evidence>
<keyword evidence="1" id="KW-0175">Coiled coil</keyword>
<dbReference type="InterPro" id="IPR044069">
    <property type="entry name" value="ZF_C4H2"/>
</dbReference>
<dbReference type="EnsemblMetazoa" id="XM_030994798">
    <property type="protein sequence ID" value="XP_030850658"/>
    <property type="gene ID" value="LOC575413"/>
</dbReference>
<reference evidence="5" key="1">
    <citation type="submission" date="2015-02" db="EMBL/GenBank/DDBJ databases">
        <title>Genome sequencing for Strongylocentrotus purpuratus.</title>
        <authorList>
            <person name="Murali S."/>
            <person name="Liu Y."/>
            <person name="Vee V."/>
            <person name="English A."/>
            <person name="Wang M."/>
            <person name="Skinner E."/>
            <person name="Han Y."/>
            <person name="Muzny D.M."/>
            <person name="Worley K.C."/>
            <person name="Gibbs R.A."/>
        </authorList>
    </citation>
    <scope>NUCLEOTIDE SEQUENCE</scope>
</reference>
<accession>A0A7M7PG83</accession>
<proteinExistence type="predicted"/>
<reference evidence="4" key="2">
    <citation type="submission" date="2021-01" db="UniProtKB">
        <authorList>
            <consortium name="EnsemblMetazoa"/>
        </authorList>
    </citation>
    <scope>IDENTIFICATION</scope>
</reference>
<keyword evidence="5" id="KW-1185">Reference proteome</keyword>
<dbReference type="EnsemblMetazoa" id="XM_030994797">
    <property type="protein sequence ID" value="XP_030850657"/>
    <property type="gene ID" value="LOC575413"/>
</dbReference>
<evidence type="ECO:0000259" key="3">
    <source>
        <dbReference type="PROSITE" id="PS51896"/>
    </source>
</evidence>
<feature type="compositionally biased region" description="Pro residues" evidence="2">
    <location>
        <begin position="178"/>
        <end position="192"/>
    </location>
</feature>